<evidence type="ECO:0000259" key="1">
    <source>
        <dbReference type="Pfam" id="PF05050"/>
    </source>
</evidence>
<dbReference type="SUPFAM" id="SSF53335">
    <property type="entry name" value="S-adenosyl-L-methionine-dependent methyltransferases"/>
    <property type="match status" value="1"/>
</dbReference>
<dbReference type="PANTHER" id="PTHR34203">
    <property type="entry name" value="METHYLTRANSFERASE, FKBM FAMILY PROTEIN"/>
    <property type="match status" value="1"/>
</dbReference>
<dbReference type="InterPro" id="IPR052514">
    <property type="entry name" value="SAM-dependent_MTase"/>
</dbReference>
<sequence>MAYLSFTRNFEDVMINRALSAVDKGFFVDVGGYMPISDSNTCALYQRGWRGIVVEPQARLHPQWAKHRPEDILVGAAVGEADGEVTFNEFPWNDQAATIAPEIVAMHQREGREVKSYTVPLVTLNSLLEQHRPQGDVHLLSIDVEGAEKSALNGLDRTRFRPWLIVLESVLPNRPQANYGEWEHLLLSTGYEFVYFDAVNRFYLAQEHLDLRQHFSYPPCVWDNFVDHRLHHAQQVAAQAQGELAQLKARLRELAG</sequence>
<dbReference type="InterPro" id="IPR006342">
    <property type="entry name" value="FkbM_mtfrase"/>
</dbReference>
<feature type="domain" description="Methyltransferase FkbM" evidence="1">
    <location>
        <begin position="29"/>
        <end position="193"/>
    </location>
</feature>
<gene>
    <name evidence="2" type="ORF">RAE19_06765</name>
</gene>
<keyword evidence="2" id="KW-0808">Transferase</keyword>
<reference evidence="2 3" key="1">
    <citation type="submission" date="2023-08" db="EMBL/GenBank/DDBJ databases">
        <title>Rhodoferax potami sp. nov. and Rhodoferax mekongensis sp. nov., isolated from the Mekong River in Thailand.</title>
        <authorList>
            <person name="Kitikhun S."/>
            <person name="Charoenyingcharoen P."/>
            <person name="Siriarchawattana P."/>
            <person name="Likhitrattanapisal S."/>
            <person name="Nilsakha T."/>
            <person name="Chanpet A."/>
            <person name="Rattanawaree P."/>
            <person name="Ingsriswang S."/>
        </authorList>
    </citation>
    <scope>NUCLEOTIDE SEQUENCE [LARGE SCALE GENOMIC DNA]</scope>
    <source>
        <strain evidence="2 3">TBRC 17660</strain>
    </source>
</reference>
<evidence type="ECO:0000313" key="3">
    <source>
        <dbReference type="Proteomes" id="UP001321700"/>
    </source>
</evidence>
<protein>
    <submittedName>
        <fullName evidence="2">FkbM family methyltransferase</fullName>
    </submittedName>
</protein>
<dbReference type="Pfam" id="PF05050">
    <property type="entry name" value="Methyltransf_21"/>
    <property type="match status" value="1"/>
</dbReference>
<keyword evidence="3" id="KW-1185">Reference proteome</keyword>
<dbReference type="PANTHER" id="PTHR34203:SF15">
    <property type="entry name" value="SLL1173 PROTEIN"/>
    <property type="match status" value="1"/>
</dbReference>
<comment type="caution">
    <text evidence="2">The sequence shown here is derived from an EMBL/GenBank/DDBJ whole genome shotgun (WGS) entry which is preliminary data.</text>
</comment>
<dbReference type="GO" id="GO:0008168">
    <property type="term" value="F:methyltransferase activity"/>
    <property type="evidence" value="ECO:0007669"/>
    <property type="project" value="UniProtKB-KW"/>
</dbReference>
<dbReference type="RefSeq" id="WP_313874169.1">
    <property type="nucleotide sequence ID" value="NZ_JAVBIK010000001.1"/>
</dbReference>
<dbReference type="NCBIfam" id="TIGR01444">
    <property type="entry name" value="fkbM_fam"/>
    <property type="match status" value="1"/>
</dbReference>
<dbReference type="InterPro" id="IPR029063">
    <property type="entry name" value="SAM-dependent_MTases_sf"/>
</dbReference>
<proteinExistence type="predicted"/>
<dbReference type="EMBL" id="JAVBIK010000001">
    <property type="protein sequence ID" value="MDT7518410.1"/>
    <property type="molecule type" value="Genomic_DNA"/>
</dbReference>
<dbReference type="Gene3D" id="3.40.50.150">
    <property type="entry name" value="Vaccinia Virus protein VP39"/>
    <property type="match status" value="1"/>
</dbReference>
<evidence type="ECO:0000313" key="2">
    <source>
        <dbReference type="EMBL" id="MDT7518410.1"/>
    </source>
</evidence>
<dbReference type="GO" id="GO:0032259">
    <property type="term" value="P:methylation"/>
    <property type="evidence" value="ECO:0007669"/>
    <property type="project" value="UniProtKB-KW"/>
</dbReference>
<name>A0ABU3KKU5_9BURK</name>
<dbReference type="Proteomes" id="UP001321700">
    <property type="component" value="Unassembled WGS sequence"/>
</dbReference>
<accession>A0ABU3KKU5</accession>
<keyword evidence="2" id="KW-0489">Methyltransferase</keyword>
<organism evidence="2 3">
    <name type="scientific">Rhodoferax potami</name>
    <dbReference type="NCBI Taxonomy" id="3068338"/>
    <lineage>
        <taxon>Bacteria</taxon>
        <taxon>Pseudomonadati</taxon>
        <taxon>Pseudomonadota</taxon>
        <taxon>Betaproteobacteria</taxon>
        <taxon>Burkholderiales</taxon>
        <taxon>Comamonadaceae</taxon>
        <taxon>Rhodoferax</taxon>
    </lineage>
</organism>